<name>A0AAV5RQB2_MAUHU</name>
<dbReference type="InterPro" id="IPR051044">
    <property type="entry name" value="MAG_DAG_Lipase"/>
</dbReference>
<accession>A0AAV5RQB2</accession>
<proteinExistence type="predicted"/>
<dbReference type="SUPFAM" id="SSF53474">
    <property type="entry name" value="alpha/beta-Hydrolases"/>
    <property type="match status" value="1"/>
</dbReference>
<dbReference type="EMBL" id="BTGD01000001">
    <property type="protein sequence ID" value="GMM53610.1"/>
    <property type="molecule type" value="Genomic_DNA"/>
</dbReference>
<organism evidence="2 3">
    <name type="scientific">Maudiozyma humilis</name>
    <name type="common">Sour dough yeast</name>
    <name type="synonym">Kazachstania humilis</name>
    <dbReference type="NCBI Taxonomy" id="51915"/>
    <lineage>
        <taxon>Eukaryota</taxon>
        <taxon>Fungi</taxon>
        <taxon>Dikarya</taxon>
        <taxon>Ascomycota</taxon>
        <taxon>Saccharomycotina</taxon>
        <taxon>Saccharomycetes</taxon>
        <taxon>Saccharomycetales</taxon>
        <taxon>Saccharomycetaceae</taxon>
        <taxon>Maudiozyma</taxon>
    </lineage>
</organism>
<keyword evidence="3" id="KW-1185">Reference proteome</keyword>
<dbReference type="Proteomes" id="UP001377567">
    <property type="component" value="Unassembled WGS sequence"/>
</dbReference>
<dbReference type="AlphaFoldDB" id="A0AAV5RQB2"/>
<evidence type="ECO:0000313" key="3">
    <source>
        <dbReference type="Proteomes" id="UP001377567"/>
    </source>
</evidence>
<gene>
    <name evidence="2" type="ORF">DAKH74_002260</name>
</gene>
<comment type="caution">
    <text evidence="2">The sequence shown here is derived from an EMBL/GenBank/DDBJ whole genome shotgun (WGS) entry which is preliminary data.</text>
</comment>
<dbReference type="InterPro" id="IPR029058">
    <property type="entry name" value="AB_hydrolase_fold"/>
</dbReference>
<reference evidence="2 3" key="1">
    <citation type="journal article" date="2023" name="Elife">
        <title>Identification of key yeast species and microbe-microbe interactions impacting larval growth of Drosophila in the wild.</title>
        <authorList>
            <person name="Mure A."/>
            <person name="Sugiura Y."/>
            <person name="Maeda R."/>
            <person name="Honda K."/>
            <person name="Sakurai N."/>
            <person name="Takahashi Y."/>
            <person name="Watada M."/>
            <person name="Katoh T."/>
            <person name="Gotoh A."/>
            <person name="Gotoh Y."/>
            <person name="Taniguchi I."/>
            <person name="Nakamura K."/>
            <person name="Hayashi T."/>
            <person name="Katayama T."/>
            <person name="Uemura T."/>
            <person name="Hattori Y."/>
        </authorList>
    </citation>
    <scope>NUCLEOTIDE SEQUENCE [LARGE SCALE GENOMIC DNA]</scope>
    <source>
        <strain evidence="2 3">KH-74</strain>
    </source>
</reference>
<protein>
    <submittedName>
        <fullName evidence="2">Acylglycerol lipase</fullName>
    </submittedName>
</protein>
<sequence length="316" mass="35269">MSYPYTLTTPEPELQYEEFDGARFGYVEWPAQGLPWGGEAESDGARPRGRVLLVHGFGEYTRVQNRLMDHLAQHGYESLSFDQRGAGTTSPGKLKGRTDEQHTMGDLEHFVAKSLEECEPRGIPLFLWGHSMGGGIVLSYACRGRARHKVRGFAASGPLIALHAHSQPAAVTRAVAPLLAKWLPRTRIDTGLDLEGITSDREYRAAMAKDTQLVPLYGTFRQIYDFLERGKLLDKDGGAYVRKNFPADAAVAVFHGADDTINDPAASQRFIERCPATDKTFKLYKGMRHSIFSMESEDAVQQVFADFVEWLDQRAQ</sequence>
<dbReference type="PANTHER" id="PTHR11614">
    <property type="entry name" value="PHOSPHOLIPASE-RELATED"/>
    <property type="match status" value="1"/>
</dbReference>
<evidence type="ECO:0000259" key="1">
    <source>
        <dbReference type="Pfam" id="PF12146"/>
    </source>
</evidence>
<feature type="domain" description="Serine aminopeptidase S33" evidence="1">
    <location>
        <begin position="46"/>
        <end position="295"/>
    </location>
</feature>
<dbReference type="InterPro" id="IPR022742">
    <property type="entry name" value="Hydrolase_4"/>
</dbReference>
<dbReference type="Pfam" id="PF12146">
    <property type="entry name" value="Hydrolase_4"/>
    <property type="match status" value="1"/>
</dbReference>
<evidence type="ECO:0000313" key="2">
    <source>
        <dbReference type="EMBL" id="GMM53610.1"/>
    </source>
</evidence>
<dbReference type="Gene3D" id="3.40.50.1820">
    <property type="entry name" value="alpha/beta hydrolase"/>
    <property type="match status" value="1"/>
</dbReference>